<comment type="similarity">
    <text evidence="1">Belongs to the leguminous lectin family.</text>
</comment>
<dbReference type="SUPFAM" id="SSF49899">
    <property type="entry name" value="Concanavalin A-like lectins/glucanases"/>
    <property type="match status" value="1"/>
</dbReference>
<gene>
    <name evidence="4" type="ORF">CCAM_LOCUS10909</name>
</gene>
<evidence type="ECO:0000256" key="1">
    <source>
        <dbReference type="ARBA" id="ARBA00007606"/>
    </source>
</evidence>
<evidence type="ECO:0000259" key="3">
    <source>
        <dbReference type="Pfam" id="PF00139"/>
    </source>
</evidence>
<organism evidence="4 5">
    <name type="scientific">Cuscuta campestris</name>
    <dbReference type="NCBI Taxonomy" id="132261"/>
    <lineage>
        <taxon>Eukaryota</taxon>
        <taxon>Viridiplantae</taxon>
        <taxon>Streptophyta</taxon>
        <taxon>Embryophyta</taxon>
        <taxon>Tracheophyta</taxon>
        <taxon>Spermatophyta</taxon>
        <taxon>Magnoliopsida</taxon>
        <taxon>eudicotyledons</taxon>
        <taxon>Gunneridae</taxon>
        <taxon>Pentapetalae</taxon>
        <taxon>asterids</taxon>
        <taxon>lamiids</taxon>
        <taxon>Solanales</taxon>
        <taxon>Convolvulaceae</taxon>
        <taxon>Cuscuteae</taxon>
        <taxon>Cuscuta</taxon>
        <taxon>Cuscuta subgen. Grammica</taxon>
        <taxon>Cuscuta sect. Cleistogrammica</taxon>
    </lineage>
</organism>
<evidence type="ECO:0000313" key="5">
    <source>
        <dbReference type="Proteomes" id="UP000595140"/>
    </source>
</evidence>
<dbReference type="Proteomes" id="UP000595140">
    <property type="component" value="Unassembled WGS sequence"/>
</dbReference>
<dbReference type="CDD" id="cd06899">
    <property type="entry name" value="lectin_legume_LecRK_Arcelin_ConA"/>
    <property type="match status" value="1"/>
</dbReference>
<dbReference type="OrthoDB" id="3608at2759"/>
<dbReference type="Pfam" id="PF00139">
    <property type="entry name" value="Lectin_legB"/>
    <property type="match status" value="1"/>
</dbReference>
<dbReference type="InterPro" id="IPR001220">
    <property type="entry name" value="Legume_lectin_dom"/>
</dbReference>
<evidence type="ECO:0000313" key="4">
    <source>
        <dbReference type="EMBL" id="VFQ69133.1"/>
    </source>
</evidence>
<sequence length="342" mass="38863">MQTRAKSGIFKSKAYTITTLVTTPPTTEPSTYRQASGNSFWCQAMDEEFIALNEQRTWDLVPPPKNRTPIGCKWVKSLISVAMDDVPEKTRKSHQVYLPAGLLVTKIMVVLSALHQIHGGAASSIIHFNYTKFPEMMSYEEDLKFDGDVFHDQNMLLQLTRYRKDNFTTHFTFAIDSPDPNHHGDGVTFFLAHPNFSLPVPPDGSGIGLVGRKQVADNPNYTREHPFVAVEFDTFPNEDDPPYDHVGVDVNAMWTPYTTEWYSVKDGRKICVEITYNSSFYQLNVVFDEYKDGNEIKQSYSHGINLKEVLPDKVQFGLSSATGLLWENHTLCSWSFDSNLRL</sequence>
<dbReference type="InterPro" id="IPR000985">
    <property type="entry name" value="Lectin_LegA_CS"/>
</dbReference>
<dbReference type="EMBL" id="OOIL02000779">
    <property type="protein sequence ID" value="VFQ69133.1"/>
    <property type="molecule type" value="Genomic_DNA"/>
</dbReference>
<dbReference type="AlphaFoldDB" id="A0A484KTU5"/>
<dbReference type="PANTHER" id="PTHR32401">
    <property type="entry name" value="CONCANAVALIN A-LIKE LECTIN FAMILY PROTEIN"/>
    <property type="match status" value="1"/>
</dbReference>
<keyword evidence="2" id="KW-0430">Lectin</keyword>
<dbReference type="PANTHER" id="PTHR32401:SF49">
    <property type="entry name" value="OS10G0129200 PROTEIN"/>
    <property type="match status" value="1"/>
</dbReference>
<name>A0A484KTU5_9ASTE</name>
<dbReference type="PROSITE" id="PS00308">
    <property type="entry name" value="LECTIN_LEGUME_ALPHA"/>
    <property type="match status" value="1"/>
</dbReference>
<dbReference type="InterPro" id="IPR050258">
    <property type="entry name" value="Leguminous_Lectin"/>
</dbReference>
<protein>
    <recommendedName>
        <fullName evidence="3">Legume lectin domain-containing protein</fullName>
    </recommendedName>
</protein>
<dbReference type="Gene3D" id="2.60.120.200">
    <property type="match status" value="1"/>
</dbReference>
<evidence type="ECO:0000256" key="2">
    <source>
        <dbReference type="ARBA" id="ARBA00022734"/>
    </source>
</evidence>
<keyword evidence="5" id="KW-1185">Reference proteome</keyword>
<dbReference type="PROSITE" id="PS00307">
    <property type="entry name" value="LECTIN_LEGUME_BETA"/>
    <property type="match status" value="1"/>
</dbReference>
<reference evidence="4 5" key="1">
    <citation type="submission" date="2018-04" db="EMBL/GenBank/DDBJ databases">
        <authorList>
            <person name="Vogel A."/>
        </authorList>
    </citation>
    <scope>NUCLEOTIDE SEQUENCE [LARGE SCALE GENOMIC DNA]</scope>
</reference>
<feature type="domain" description="Legume lectin" evidence="3">
    <location>
        <begin position="147"/>
        <end position="339"/>
    </location>
</feature>
<proteinExistence type="inferred from homology"/>
<dbReference type="GO" id="GO:0030246">
    <property type="term" value="F:carbohydrate binding"/>
    <property type="evidence" value="ECO:0007669"/>
    <property type="project" value="UniProtKB-KW"/>
</dbReference>
<dbReference type="InterPro" id="IPR019825">
    <property type="entry name" value="Lectin_legB_Mn/Ca_BS"/>
</dbReference>
<accession>A0A484KTU5</accession>
<dbReference type="InterPro" id="IPR013320">
    <property type="entry name" value="ConA-like_dom_sf"/>
</dbReference>